<feature type="domain" description="Glycosyl transferase family 51" evidence="11">
    <location>
        <begin position="95"/>
        <end position="254"/>
    </location>
</feature>
<evidence type="ECO:0000259" key="10">
    <source>
        <dbReference type="Pfam" id="PF00905"/>
    </source>
</evidence>
<sequence length="702" mass="75176">MSVSPLFTSPRRPALIWRLLRWLLAGVGIVTVLTLLTGLAGAALTGSLSKTWNLKDQIEPIRVLDNKGNDMGVIDHCDEVQGQQPSNPVPCRETLTLPLSAVSREFLLAYISKEDVRYFGHPGIDLGRIPKSLLSRAGGSTLTMQLLKNNVLAGHFDYDTGRTGVSRDVAGIFRKAAEYVLAPLLSLRYSKAEVLEMSVNSLPWLGIGQRKGIHDAARIMFGVPASDLSLAQSAFLVGLLPRPSTYLVTDKTPLTDSTERFRAMRAQQLLTLGLLHTHTLITDDQYAQAVGEQVQPSLWRVDYAGYGPNLMVARASRNPDYRSDPDPAWTLQALVKRELQQSGISPARAATVTLTIDAQAQRDLNARVSENRANVGEGAAVINVADGGILALASSTGGNLSGESGQQWAVSARRPVASTVKPLLYSAAFGQGAGSLNQLSRFRDQPTSYYGQAIGNNTGTFLNQSVTVREADTRSLNTVAVQVGLQYQQPLTRALSAVGYTKDAANTSSPALGTWRASPLQVAGAYASFANGGSWCPPHLLAAVYDASGRRLPLPPRSCVPLWDSRVAYQTFDMLTAAVSGDASHVKFLRPSFFSGLLGSAAQLGAKSGTSDNVNDTWCAGVTPEYAMAVWLGDPSGVSAVPTDLYRHQAACREISFLRQLPHTLTELPMPTGLRRVDGAAVPEAGIVLQNPPQNPAPTSSP</sequence>
<dbReference type="InterPro" id="IPR023346">
    <property type="entry name" value="Lysozyme-like_dom_sf"/>
</dbReference>
<proteinExistence type="predicted"/>
<evidence type="ECO:0000256" key="6">
    <source>
        <dbReference type="ARBA" id="ARBA00023268"/>
    </source>
</evidence>
<evidence type="ECO:0000256" key="1">
    <source>
        <dbReference type="ARBA" id="ARBA00022645"/>
    </source>
</evidence>
<dbReference type="InterPro" id="IPR001460">
    <property type="entry name" value="PCN-bd_Tpept"/>
</dbReference>
<keyword evidence="5" id="KW-0378">Hydrolase</keyword>
<evidence type="ECO:0000256" key="4">
    <source>
        <dbReference type="ARBA" id="ARBA00022679"/>
    </source>
</evidence>
<name>A0A3G8YHA3_9DEIO</name>
<dbReference type="Gene3D" id="1.10.3810.10">
    <property type="entry name" value="Biosynthetic peptidoglycan transglycosylase-like"/>
    <property type="match status" value="1"/>
</dbReference>
<feature type="domain" description="Penicillin-binding protein transpeptidase" evidence="10">
    <location>
        <begin position="379"/>
        <end position="636"/>
    </location>
</feature>
<keyword evidence="13" id="KW-1185">Reference proteome</keyword>
<dbReference type="InterPro" id="IPR050396">
    <property type="entry name" value="Glycosyltr_51/Transpeptidase"/>
</dbReference>
<dbReference type="InterPro" id="IPR036950">
    <property type="entry name" value="PBP_transglycosylase"/>
</dbReference>
<evidence type="ECO:0000313" key="13">
    <source>
        <dbReference type="Proteomes" id="UP000276417"/>
    </source>
</evidence>
<accession>A0A3G8YHA3</accession>
<organism evidence="12 13">
    <name type="scientific">Deinococcus psychrotolerans</name>
    <dbReference type="NCBI Taxonomy" id="2489213"/>
    <lineage>
        <taxon>Bacteria</taxon>
        <taxon>Thermotogati</taxon>
        <taxon>Deinococcota</taxon>
        <taxon>Deinococci</taxon>
        <taxon>Deinococcales</taxon>
        <taxon>Deinococcaceae</taxon>
        <taxon>Deinococcus</taxon>
    </lineage>
</organism>
<keyword evidence="2" id="KW-0645">Protease</keyword>
<keyword evidence="9" id="KW-0472">Membrane</keyword>
<evidence type="ECO:0000256" key="3">
    <source>
        <dbReference type="ARBA" id="ARBA00022676"/>
    </source>
</evidence>
<dbReference type="RefSeq" id="WP_124874592.1">
    <property type="nucleotide sequence ID" value="NZ_CP034185.1"/>
</dbReference>
<evidence type="ECO:0000256" key="9">
    <source>
        <dbReference type="SAM" id="Phobius"/>
    </source>
</evidence>
<dbReference type="InterPro" id="IPR001264">
    <property type="entry name" value="Glyco_trans_51"/>
</dbReference>
<dbReference type="GO" id="GO:0009252">
    <property type="term" value="P:peptidoglycan biosynthetic process"/>
    <property type="evidence" value="ECO:0007669"/>
    <property type="project" value="TreeGrafter"/>
</dbReference>
<keyword evidence="1" id="KW-0121">Carboxypeptidase</keyword>
<dbReference type="Proteomes" id="UP000276417">
    <property type="component" value="Plasmid unnamed1"/>
</dbReference>
<geneLocation type="plasmid" evidence="12 13">
    <name>unnamed1</name>
</geneLocation>
<keyword evidence="3" id="KW-0328">Glycosyltransferase</keyword>
<dbReference type="SUPFAM" id="SSF56601">
    <property type="entry name" value="beta-lactamase/transpeptidase-like"/>
    <property type="match status" value="1"/>
</dbReference>
<gene>
    <name evidence="12" type="ORF">EHF33_17545</name>
</gene>
<dbReference type="GO" id="GO:0008955">
    <property type="term" value="F:peptidoglycan glycosyltransferase activity"/>
    <property type="evidence" value="ECO:0007669"/>
    <property type="project" value="UniProtKB-EC"/>
</dbReference>
<dbReference type="GO" id="GO:0008658">
    <property type="term" value="F:penicillin binding"/>
    <property type="evidence" value="ECO:0007669"/>
    <property type="project" value="InterPro"/>
</dbReference>
<evidence type="ECO:0000256" key="7">
    <source>
        <dbReference type="ARBA" id="ARBA00044770"/>
    </source>
</evidence>
<protein>
    <recommendedName>
        <fullName evidence="7">peptidoglycan glycosyltransferase</fullName>
        <ecNumber evidence="7">2.4.99.28</ecNumber>
    </recommendedName>
</protein>
<dbReference type="GO" id="GO:0004180">
    <property type="term" value="F:carboxypeptidase activity"/>
    <property type="evidence" value="ECO:0007669"/>
    <property type="project" value="UniProtKB-KW"/>
</dbReference>
<dbReference type="GO" id="GO:0006508">
    <property type="term" value="P:proteolysis"/>
    <property type="evidence" value="ECO:0007669"/>
    <property type="project" value="UniProtKB-KW"/>
</dbReference>
<keyword evidence="9" id="KW-1133">Transmembrane helix</keyword>
<dbReference type="PANTHER" id="PTHR32282:SF33">
    <property type="entry name" value="PEPTIDOGLYCAN GLYCOSYLTRANSFERASE"/>
    <property type="match status" value="1"/>
</dbReference>
<evidence type="ECO:0000256" key="2">
    <source>
        <dbReference type="ARBA" id="ARBA00022670"/>
    </source>
</evidence>
<dbReference type="Pfam" id="PF00912">
    <property type="entry name" value="Transgly"/>
    <property type="match status" value="1"/>
</dbReference>
<dbReference type="KEGG" id="dph:EHF33_17545"/>
<dbReference type="Gene3D" id="3.40.710.10">
    <property type="entry name" value="DD-peptidase/beta-lactamase superfamily"/>
    <property type="match status" value="1"/>
</dbReference>
<keyword evidence="12" id="KW-0614">Plasmid</keyword>
<reference evidence="12 13" key="1">
    <citation type="submission" date="2018-11" db="EMBL/GenBank/DDBJ databases">
        <title>Deinococcus shelandsis sp. nov., isolated from South Shetland Islands soil of Antarctica.</title>
        <authorList>
            <person name="Tian J."/>
        </authorList>
    </citation>
    <scope>NUCLEOTIDE SEQUENCE [LARGE SCALE GENOMIC DNA]</scope>
    <source>
        <strain evidence="12 13">S14-83T</strain>
        <plasmid evidence="12 13">unnamed1</plasmid>
    </source>
</reference>
<feature type="transmembrane region" description="Helical" evidence="9">
    <location>
        <begin position="20"/>
        <end position="44"/>
    </location>
</feature>
<dbReference type="Pfam" id="PF00905">
    <property type="entry name" value="Transpeptidase"/>
    <property type="match status" value="1"/>
</dbReference>
<evidence type="ECO:0000256" key="5">
    <source>
        <dbReference type="ARBA" id="ARBA00022801"/>
    </source>
</evidence>
<dbReference type="SUPFAM" id="SSF53955">
    <property type="entry name" value="Lysozyme-like"/>
    <property type="match status" value="1"/>
</dbReference>
<comment type="catalytic activity">
    <reaction evidence="8">
        <text>[GlcNAc-(1-&gt;4)-Mur2Ac(oyl-L-Ala-gamma-D-Glu-L-Lys-D-Ala-D-Ala)](n)-di-trans,octa-cis-undecaprenyl diphosphate + beta-D-GlcNAc-(1-&gt;4)-Mur2Ac(oyl-L-Ala-gamma-D-Glu-L-Lys-D-Ala-D-Ala)-di-trans,octa-cis-undecaprenyl diphosphate = [GlcNAc-(1-&gt;4)-Mur2Ac(oyl-L-Ala-gamma-D-Glu-L-Lys-D-Ala-D-Ala)](n+1)-di-trans,octa-cis-undecaprenyl diphosphate + di-trans,octa-cis-undecaprenyl diphosphate + H(+)</text>
        <dbReference type="Rhea" id="RHEA:23708"/>
        <dbReference type="Rhea" id="RHEA-COMP:9602"/>
        <dbReference type="Rhea" id="RHEA-COMP:9603"/>
        <dbReference type="ChEBI" id="CHEBI:15378"/>
        <dbReference type="ChEBI" id="CHEBI:58405"/>
        <dbReference type="ChEBI" id="CHEBI:60033"/>
        <dbReference type="ChEBI" id="CHEBI:78435"/>
        <dbReference type="EC" id="2.4.99.28"/>
    </reaction>
</comment>
<evidence type="ECO:0000256" key="8">
    <source>
        <dbReference type="ARBA" id="ARBA00049902"/>
    </source>
</evidence>
<dbReference type="OrthoDB" id="9766909at2"/>
<keyword evidence="9" id="KW-0812">Transmembrane</keyword>
<dbReference type="PANTHER" id="PTHR32282">
    <property type="entry name" value="BINDING PROTEIN TRANSPEPTIDASE, PUTATIVE-RELATED"/>
    <property type="match status" value="1"/>
</dbReference>
<keyword evidence="6" id="KW-0511">Multifunctional enzyme</keyword>
<dbReference type="InterPro" id="IPR012338">
    <property type="entry name" value="Beta-lactam/transpept-like"/>
</dbReference>
<evidence type="ECO:0000259" key="11">
    <source>
        <dbReference type="Pfam" id="PF00912"/>
    </source>
</evidence>
<dbReference type="EMBL" id="CP034185">
    <property type="protein sequence ID" value="AZI44699.1"/>
    <property type="molecule type" value="Genomic_DNA"/>
</dbReference>
<dbReference type="GO" id="GO:0030288">
    <property type="term" value="C:outer membrane-bounded periplasmic space"/>
    <property type="evidence" value="ECO:0007669"/>
    <property type="project" value="TreeGrafter"/>
</dbReference>
<dbReference type="EC" id="2.4.99.28" evidence="7"/>
<keyword evidence="4" id="KW-0808">Transferase</keyword>
<dbReference type="AlphaFoldDB" id="A0A3G8YHA3"/>
<evidence type="ECO:0000313" key="12">
    <source>
        <dbReference type="EMBL" id="AZI44699.1"/>
    </source>
</evidence>